<dbReference type="SUPFAM" id="SSF52540">
    <property type="entry name" value="P-loop containing nucleoside triphosphate hydrolases"/>
    <property type="match status" value="1"/>
</dbReference>
<dbReference type="GO" id="GO:0000160">
    <property type="term" value="P:phosphorelay signal transduction system"/>
    <property type="evidence" value="ECO:0007669"/>
    <property type="project" value="InterPro"/>
</dbReference>
<dbReference type="Pfam" id="PF13424">
    <property type="entry name" value="TPR_12"/>
    <property type="match status" value="1"/>
</dbReference>
<dbReference type="SMART" id="SM00028">
    <property type="entry name" value="TPR"/>
    <property type="match status" value="6"/>
</dbReference>
<evidence type="ECO:0000256" key="5">
    <source>
        <dbReference type="PROSITE-ProRule" id="PRU01091"/>
    </source>
</evidence>
<feature type="DNA-binding region" description="OmpR/PhoB-type" evidence="5">
    <location>
        <begin position="1"/>
        <end position="99"/>
    </location>
</feature>
<dbReference type="InterPro" id="IPR019734">
    <property type="entry name" value="TPR_rpt"/>
</dbReference>
<dbReference type="SUPFAM" id="SSF48452">
    <property type="entry name" value="TPR-like"/>
    <property type="match status" value="3"/>
</dbReference>
<dbReference type="SMART" id="SM01043">
    <property type="entry name" value="BTAD"/>
    <property type="match status" value="1"/>
</dbReference>
<dbReference type="InterPro" id="IPR011990">
    <property type="entry name" value="TPR-like_helical_dom_sf"/>
</dbReference>
<organism evidence="7 8">
    <name type="scientific">Planomonospora venezuelensis</name>
    <dbReference type="NCBI Taxonomy" id="1999"/>
    <lineage>
        <taxon>Bacteria</taxon>
        <taxon>Bacillati</taxon>
        <taxon>Actinomycetota</taxon>
        <taxon>Actinomycetes</taxon>
        <taxon>Streptosporangiales</taxon>
        <taxon>Streptosporangiaceae</taxon>
        <taxon>Planomonospora</taxon>
    </lineage>
</organism>
<name>A0A841D4H4_PLAVE</name>
<dbReference type="GO" id="GO:0003677">
    <property type="term" value="F:DNA binding"/>
    <property type="evidence" value="ECO:0007669"/>
    <property type="project" value="UniProtKB-UniRule"/>
</dbReference>
<evidence type="ECO:0000313" key="8">
    <source>
        <dbReference type="Proteomes" id="UP000562352"/>
    </source>
</evidence>
<dbReference type="Pfam" id="PF00486">
    <property type="entry name" value="Trans_reg_C"/>
    <property type="match status" value="1"/>
</dbReference>
<dbReference type="PRINTS" id="PR00364">
    <property type="entry name" value="DISEASERSIST"/>
</dbReference>
<dbReference type="GO" id="GO:0006355">
    <property type="term" value="P:regulation of DNA-templated transcription"/>
    <property type="evidence" value="ECO:0007669"/>
    <property type="project" value="InterPro"/>
</dbReference>
<dbReference type="InterPro" id="IPR027417">
    <property type="entry name" value="P-loop_NTPase"/>
</dbReference>
<keyword evidence="8" id="KW-1185">Reference proteome</keyword>
<evidence type="ECO:0000256" key="3">
    <source>
        <dbReference type="ARBA" id="ARBA00023125"/>
    </source>
</evidence>
<dbReference type="Gene3D" id="3.40.50.300">
    <property type="entry name" value="P-loop containing nucleotide triphosphate hydrolases"/>
    <property type="match status" value="1"/>
</dbReference>
<evidence type="ECO:0000259" key="6">
    <source>
        <dbReference type="PROSITE" id="PS51755"/>
    </source>
</evidence>
<reference evidence="7 8" key="1">
    <citation type="submission" date="2020-08" db="EMBL/GenBank/DDBJ databases">
        <title>Genomic Encyclopedia of Type Strains, Phase III (KMG-III): the genomes of soil and plant-associated and newly described type strains.</title>
        <authorList>
            <person name="Whitman W."/>
        </authorList>
    </citation>
    <scope>NUCLEOTIDE SEQUENCE [LARGE SCALE GENOMIC DNA]</scope>
    <source>
        <strain evidence="7 8">CECT 3303</strain>
    </source>
</reference>
<dbReference type="Proteomes" id="UP000562352">
    <property type="component" value="Unassembled WGS sequence"/>
</dbReference>
<dbReference type="CDD" id="cd15831">
    <property type="entry name" value="BTAD"/>
    <property type="match status" value="1"/>
</dbReference>
<dbReference type="RefSeq" id="WP_184939801.1">
    <property type="nucleotide sequence ID" value="NZ_JACHJJ010000004.1"/>
</dbReference>
<dbReference type="InterPro" id="IPR005158">
    <property type="entry name" value="BTAD"/>
</dbReference>
<sequence>MKATGPALRFRCLGPLSIRDGADWVTPGSAKVRHLLALLLVNAGRSVPAEVIVAELWNRDPPATHRTLVRGYVRELRRLLRDSDQDTVRHHHGGYLLRTEPGEVDAERFELLCDQACEVYGSADPESAGRLFDQALALWRGPVFAGVPPSLALLPHASALQERRLLALESRADIDLRAGRHREAVPTLRRLAGKHPLHERFTLLLMRALRDAGRRAEALDAYARLRRHTVQELGLEPGPQLQQLHTLLLAEEDAGRAPVSAPPVPAQTPPDIADFTGREKEVAQCLSVLSAADSRAPRILSVSGRAGVGKTAFAVHLAHRLREVYPDGRLYADLSAPHTTPHSVLGQFLRALGLPRAAVQGGLAERLQSYRSVLDGRRVLVIVDDARSESQVRPLVPSSPGSALLVTGRTRLLGLESAHFTDLDVLPHDAALELLAAIAGAERVGNENGAAAEIVELCGRLPLAIRIAGARAAARAAWPLSAFAAELSDGASRLDLLKAGDLDVGAAITGSYTSLDPHHRRLFRLLGLLDAPDFPLWAAAALAGLPERETGRLLSSLVDARLVDELGRSRFRLHDLVRLFARRRAEADDDAAARSAALRRVFGGLLLLAEEAGSRLGVRTLAPIRPAVSSWSPDSPELLVADSSEWFESERKTISASVRQAAATGLTELAWGLAAAAQAFYELRDVGEGADVHRIALAACRKSGDRRGEAVMLRNLADLHAGMPGAPLDDKLERAEGALSIFRDLGEREGEADALYLCGDVHRLRGDHERALRCFHESAAIAGAHGYPLGELHTLQQLAAISQARGSPDLALRYAGRALDIAQELGSSRDECVVRGLLGMTYRRRGEFTAAEEQLRRAAAKARIAADPLMEAQMLAHLGQLYAENGHIEARQTLERALSLSTVHHYDFGRAVALHGLGLLEIAEDRSPEAVGRLQAAVEIWDRLQNALGRARTLTALGEAHAGTGDRAAAHAALTAAQREYRRLGDEQEADRIGSRLSP</sequence>
<dbReference type="AlphaFoldDB" id="A0A841D4H4"/>
<dbReference type="Pfam" id="PF03704">
    <property type="entry name" value="BTAD"/>
    <property type="match status" value="1"/>
</dbReference>
<protein>
    <submittedName>
        <fullName evidence="7">DNA-binding SARP family transcriptional activator</fullName>
    </submittedName>
</protein>
<dbReference type="InterPro" id="IPR036388">
    <property type="entry name" value="WH-like_DNA-bd_sf"/>
</dbReference>
<comment type="caution">
    <text evidence="7">The sequence shown here is derived from an EMBL/GenBank/DDBJ whole genome shotgun (WGS) entry which is preliminary data.</text>
</comment>
<dbReference type="Gene3D" id="1.10.10.10">
    <property type="entry name" value="Winged helix-like DNA-binding domain superfamily/Winged helix DNA-binding domain"/>
    <property type="match status" value="1"/>
</dbReference>
<dbReference type="InterPro" id="IPR016032">
    <property type="entry name" value="Sig_transdc_resp-reg_C-effctor"/>
</dbReference>
<feature type="domain" description="OmpR/PhoB-type" evidence="6">
    <location>
        <begin position="1"/>
        <end position="99"/>
    </location>
</feature>
<keyword evidence="2" id="KW-0805">Transcription regulation</keyword>
<dbReference type="InterPro" id="IPR001867">
    <property type="entry name" value="OmpR/PhoB-type_DNA-bd"/>
</dbReference>
<dbReference type="Pfam" id="PF13401">
    <property type="entry name" value="AAA_22"/>
    <property type="match status" value="1"/>
</dbReference>
<dbReference type="EMBL" id="JACHJJ010000004">
    <property type="protein sequence ID" value="MBB5962366.1"/>
    <property type="molecule type" value="Genomic_DNA"/>
</dbReference>
<dbReference type="Gene3D" id="1.25.40.10">
    <property type="entry name" value="Tetratricopeptide repeat domain"/>
    <property type="match status" value="3"/>
</dbReference>
<comment type="similarity">
    <text evidence="1">Belongs to the AfsR/DnrI/RedD regulatory family.</text>
</comment>
<proteinExistence type="inferred from homology"/>
<keyword evidence="4" id="KW-0804">Transcription</keyword>
<evidence type="ECO:0000256" key="1">
    <source>
        <dbReference type="ARBA" id="ARBA00005820"/>
    </source>
</evidence>
<keyword evidence="3 5" id="KW-0238">DNA-binding</keyword>
<dbReference type="PANTHER" id="PTHR35807">
    <property type="entry name" value="TRANSCRIPTIONAL REGULATOR REDD-RELATED"/>
    <property type="match status" value="1"/>
</dbReference>
<dbReference type="PROSITE" id="PS51755">
    <property type="entry name" value="OMPR_PHOB"/>
    <property type="match status" value="1"/>
</dbReference>
<evidence type="ECO:0000256" key="4">
    <source>
        <dbReference type="ARBA" id="ARBA00023163"/>
    </source>
</evidence>
<gene>
    <name evidence="7" type="ORF">FHS22_001627</name>
</gene>
<dbReference type="SMART" id="SM00862">
    <property type="entry name" value="Trans_reg_C"/>
    <property type="match status" value="1"/>
</dbReference>
<dbReference type="InterPro" id="IPR049945">
    <property type="entry name" value="AAA_22"/>
</dbReference>
<dbReference type="SUPFAM" id="SSF46894">
    <property type="entry name" value="C-terminal effector domain of the bipartite response regulators"/>
    <property type="match status" value="1"/>
</dbReference>
<evidence type="ECO:0000313" key="7">
    <source>
        <dbReference type="EMBL" id="MBB5962366.1"/>
    </source>
</evidence>
<dbReference type="PANTHER" id="PTHR35807:SF1">
    <property type="entry name" value="TRANSCRIPTIONAL REGULATOR REDD"/>
    <property type="match status" value="1"/>
</dbReference>
<dbReference type="GO" id="GO:0043531">
    <property type="term" value="F:ADP binding"/>
    <property type="evidence" value="ECO:0007669"/>
    <property type="project" value="InterPro"/>
</dbReference>
<accession>A0A841D4H4</accession>
<evidence type="ECO:0000256" key="2">
    <source>
        <dbReference type="ARBA" id="ARBA00023015"/>
    </source>
</evidence>
<dbReference type="InterPro" id="IPR051677">
    <property type="entry name" value="AfsR-DnrI-RedD_regulator"/>
</dbReference>